<dbReference type="Proteomes" id="UP001217485">
    <property type="component" value="Unassembled WGS sequence"/>
</dbReference>
<evidence type="ECO:0000256" key="1">
    <source>
        <dbReference type="SAM" id="MobiDB-lite"/>
    </source>
</evidence>
<comment type="caution">
    <text evidence="2">The sequence shown here is derived from an EMBL/GenBank/DDBJ whole genome shotgun (WGS) entry which is preliminary data.</text>
</comment>
<proteinExistence type="predicted"/>
<name>A0ABT5C4T4_9BACT</name>
<reference evidence="2 3" key="1">
    <citation type="submission" date="2023-01" db="EMBL/GenBank/DDBJ databases">
        <title>Minimal conservation of predation-associated metabolite biosynthetic gene clusters underscores biosynthetic potential of Myxococcota including descriptions for ten novel species: Archangium lansinium sp. nov., Myxococcus landrumus sp. nov., Nannocystis bai.</title>
        <authorList>
            <person name="Ahearne A."/>
            <person name="Stevens C."/>
            <person name="Dowd S."/>
        </authorList>
    </citation>
    <scope>NUCLEOTIDE SEQUENCE [LARGE SCALE GENOMIC DNA]</scope>
    <source>
        <strain evidence="2 3">WIWO2</strain>
    </source>
</reference>
<feature type="compositionally biased region" description="Basic and acidic residues" evidence="1">
    <location>
        <begin position="1"/>
        <end position="19"/>
    </location>
</feature>
<sequence>MSRTELDDRGVDVRTERRVSARGRMPAHIQDGGAAPRALG</sequence>
<dbReference type="RefSeq" id="WP_272098528.1">
    <property type="nucleotide sequence ID" value="NZ_JAQNDK010000003.1"/>
</dbReference>
<feature type="region of interest" description="Disordered" evidence="1">
    <location>
        <begin position="1"/>
        <end position="40"/>
    </location>
</feature>
<organism evidence="2 3">
    <name type="scientific">Sorangium atrum</name>
    <dbReference type="NCBI Taxonomy" id="2995308"/>
    <lineage>
        <taxon>Bacteria</taxon>
        <taxon>Pseudomonadati</taxon>
        <taxon>Myxococcota</taxon>
        <taxon>Polyangia</taxon>
        <taxon>Polyangiales</taxon>
        <taxon>Polyangiaceae</taxon>
        <taxon>Sorangium</taxon>
    </lineage>
</organism>
<evidence type="ECO:0000313" key="2">
    <source>
        <dbReference type="EMBL" id="MDC0681431.1"/>
    </source>
</evidence>
<dbReference type="EMBL" id="JAQNDK010000003">
    <property type="protein sequence ID" value="MDC0681431.1"/>
    <property type="molecule type" value="Genomic_DNA"/>
</dbReference>
<accession>A0ABT5C4T4</accession>
<evidence type="ECO:0000313" key="3">
    <source>
        <dbReference type="Proteomes" id="UP001217485"/>
    </source>
</evidence>
<keyword evidence="3" id="KW-1185">Reference proteome</keyword>
<protein>
    <submittedName>
        <fullName evidence="2">Uncharacterized protein</fullName>
    </submittedName>
</protein>
<gene>
    <name evidence="2" type="ORF">POL72_27065</name>
</gene>